<dbReference type="Gene3D" id="3.40.630.190">
    <property type="entry name" value="LCP protein"/>
    <property type="match status" value="1"/>
</dbReference>
<dbReference type="Pfam" id="PF03816">
    <property type="entry name" value="LytR_cpsA_psr"/>
    <property type="match status" value="1"/>
</dbReference>
<gene>
    <name evidence="4" type="ORF">J2Z76_002020</name>
</gene>
<proteinExistence type="inferred from homology"/>
<keyword evidence="2" id="KW-1133">Transmembrane helix</keyword>
<protein>
    <submittedName>
        <fullName evidence="4">LCP family protein required for cell wall assembly</fullName>
    </submittedName>
</protein>
<evidence type="ECO:0000313" key="5">
    <source>
        <dbReference type="Proteomes" id="UP001519342"/>
    </source>
</evidence>
<dbReference type="EMBL" id="JAGGKS010000005">
    <property type="protein sequence ID" value="MBP1926156.1"/>
    <property type="molecule type" value="Genomic_DNA"/>
</dbReference>
<sequence>MKYFFKVFFTSLACFTIIIAGCIYLYSEKNVEATDIFRMITGKTEENPNDTPLQKAIVKKGRVNILLLGLEHERTDTIMVASYDTKTKEIDIISIPRDTYCERDGFVNSANNKINTVYTVKGIEGLEEVIKRLTGITIDKYATIDYDGVRAAVDAVDGVEVDVPFHMKYADPYSDPPLYIDIPKGKQTIYGDKAMEFLRFRKTNYKGYSGYAKGDLGRIETQQQFIKSAIKKALSFKLPKVISEVYPYIGTDLSLAECTSLGVSSIGMSTENISLHVLPGSTETRNGLSFYMPKSDEILSLIYEIYDIELD</sequence>
<feature type="transmembrane region" description="Helical" evidence="2">
    <location>
        <begin position="7"/>
        <end position="26"/>
    </location>
</feature>
<dbReference type="PANTHER" id="PTHR33392">
    <property type="entry name" value="POLYISOPRENYL-TEICHOIC ACID--PEPTIDOGLYCAN TEICHOIC ACID TRANSFERASE TAGU"/>
    <property type="match status" value="1"/>
</dbReference>
<dbReference type="Proteomes" id="UP001519342">
    <property type="component" value="Unassembled WGS sequence"/>
</dbReference>
<evidence type="ECO:0000313" key="4">
    <source>
        <dbReference type="EMBL" id="MBP1926156.1"/>
    </source>
</evidence>
<evidence type="ECO:0000256" key="1">
    <source>
        <dbReference type="ARBA" id="ARBA00006068"/>
    </source>
</evidence>
<dbReference type="InterPro" id="IPR050922">
    <property type="entry name" value="LytR/CpsA/Psr_CW_biosynth"/>
</dbReference>
<comment type="caution">
    <text evidence="4">The sequence shown here is derived from an EMBL/GenBank/DDBJ whole genome shotgun (WGS) entry which is preliminary data.</text>
</comment>
<comment type="similarity">
    <text evidence="1">Belongs to the LytR/CpsA/Psr (LCP) family.</text>
</comment>
<organism evidence="4 5">
    <name type="scientific">Sedimentibacter acidaminivorans</name>
    <dbReference type="NCBI Taxonomy" id="913099"/>
    <lineage>
        <taxon>Bacteria</taxon>
        <taxon>Bacillati</taxon>
        <taxon>Bacillota</taxon>
        <taxon>Tissierellia</taxon>
        <taxon>Sedimentibacter</taxon>
    </lineage>
</organism>
<feature type="domain" description="Cell envelope-related transcriptional attenuator" evidence="3">
    <location>
        <begin position="74"/>
        <end position="234"/>
    </location>
</feature>
<name>A0ABS4GEN4_9FIRM</name>
<evidence type="ECO:0000259" key="3">
    <source>
        <dbReference type="Pfam" id="PF03816"/>
    </source>
</evidence>
<evidence type="ECO:0000256" key="2">
    <source>
        <dbReference type="SAM" id="Phobius"/>
    </source>
</evidence>
<dbReference type="InterPro" id="IPR004474">
    <property type="entry name" value="LytR_CpsA_psr"/>
</dbReference>
<dbReference type="NCBIfam" id="TIGR00350">
    <property type="entry name" value="lytR_cpsA_psr"/>
    <property type="match status" value="1"/>
</dbReference>
<reference evidence="4 5" key="1">
    <citation type="submission" date="2021-03" db="EMBL/GenBank/DDBJ databases">
        <title>Genomic Encyclopedia of Type Strains, Phase IV (KMG-IV): sequencing the most valuable type-strain genomes for metagenomic binning, comparative biology and taxonomic classification.</title>
        <authorList>
            <person name="Goeker M."/>
        </authorList>
    </citation>
    <scope>NUCLEOTIDE SEQUENCE [LARGE SCALE GENOMIC DNA]</scope>
    <source>
        <strain evidence="4 5">DSM 24004</strain>
    </source>
</reference>
<keyword evidence="2" id="KW-0812">Transmembrane</keyword>
<keyword evidence="5" id="KW-1185">Reference proteome</keyword>
<accession>A0ABS4GEN4</accession>
<dbReference type="PANTHER" id="PTHR33392:SF6">
    <property type="entry name" value="POLYISOPRENYL-TEICHOIC ACID--PEPTIDOGLYCAN TEICHOIC ACID TRANSFERASE TAGU"/>
    <property type="match status" value="1"/>
</dbReference>
<dbReference type="PROSITE" id="PS51257">
    <property type="entry name" value="PROKAR_LIPOPROTEIN"/>
    <property type="match status" value="1"/>
</dbReference>
<keyword evidence="2" id="KW-0472">Membrane</keyword>
<dbReference type="RefSeq" id="WP_209511883.1">
    <property type="nucleotide sequence ID" value="NZ_JAGGKS010000005.1"/>
</dbReference>